<sequence length="161" mass="17845">MNYNGINGINGINNINSNNMNNNNGFNKIPSPQPSIPSPKSNIQTQHPLSQSQLLNTEQDEKISGNEYLRHPKEKSIVSPPVLGQSFSFDFGVHSPISSFSNLNSFSNFSNPNNNGNIRNSPTTPNTNTIIQNEINDDELPPLLDLSFFSSSIYHPNFNKN</sequence>
<evidence type="ECO:0000313" key="3">
    <source>
        <dbReference type="Proteomes" id="UP000001064"/>
    </source>
</evidence>
<dbReference type="Proteomes" id="UP000001064">
    <property type="component" value="Unassembled WGS sequence"/>
</dbReference>
<gene>
    <name evidence="2" type="ORF">DICPUDRAFT_93003</name>
</gene>
<dbReference type="InParanoid" id="F1A0L3"/>
<accession>F1A0L3</accession>
<dbReference type="KEGG" id="dpp:DICPUDRAFT_93003"/>
<evidence type="ECO:0000313" key="2">
    <source>
        <dbReference type="EMBL" id="EGC30280.1"/>
    </source>
</evidence>
<reference evidence="3" key="1">
    <citation type="journal article" date="2011" name="Genome Biol.">
        <title>Comparative genomics of the social amoebae Dictyostelium discoideum and Dictyostelium purpureum.</title>
        <authorList>
            <consortium name="US DOE Joint Genome Institute (JGI-PGF)"/>
            <person name="Sucgang R."/>
            <person name="Kuo A."/>
            <person name="Tian X."/>
            <person name="Salerno W."/>
            <person name="Parikh A."/>
            <person name="Feasley C.L."/>
            <person name="Dalin E."/>
            <person name="Tu H."/>
            <person name="Huang E."/>
            <person name="Barry K."/>
            <person name="Lindquist E."/>
            <person name="Shapiro H."/>
            <person name="Bruce D."/>
            <person name="Schmutz J."/>
            <person name="Salamov A."/>
            <person name="Fey P."/>
            <person name="Gaudet P."/>
            <person name="Anjard C."/>
            <person name="Babu M.M."/>
            <person name="Basu S."/>
            <person name="Bushmanova Y."/>
            <person name="van der Wel H."/>
            <person name="Katoh-Kurasawa M."/>
            <person name="Dinh C."/>
            <person name="Coutinho P.M."/>
            <person name="Saito T."/>
            <person name="Elias M."/>
            <person name="Schaap P."/>
            <person name="Kay R.R."/>
            <person name="Henrissat B."/>
            <person name="Eichinger L."/>
            <person name="Rivero F."/>
            <person name="Putnam N.H."/>
            <person name="West C.M."/>
            <person name="Loomis W.F."/>
            <person name="Chisholm R.L."/>
            <person name="Shaulsky G."/>
            <person name="Strassmann J.E."/>
            <person name="Queller D.C."/>
            <person name="Kuspa A."/>
            <person name="Grigoriev I.V."/>
        </authorList>
    </citation>
    <scope>NUCLEOTIDE SEQUENCE [LARGE SCALE GENOMIC DNA]</scope>
    <source>
        <strain evidence="3">QSDP1</strain>
    </source>
</reference>
<keyword evidence="3" id="KW-1185">Reference proteome</keyword>
<evidence type="ECO:0000256" key="1">
    <source>
        <dbReference type="SAM" id="MobiDB-lite"/>
    </source>
</evidence>
<protein>
    <submittedName>
        <fullName evidence="2">Expressed protein</fullName>
    </submittedName>
</protein>
<dbReference type="VEuPathDB" id="AmoebaDB:DICPUDRAFT_93003"/>
<dbReference type="GeneID" id="10510830"/>
<dbReference type="RefSeq" id="XP_003293207.1">
    <property type="nucleotide sequence ID" value="XM_003293159.1"/>
</dbReference>
<proteinExistence type="predicted"/>
<feature type="region of interest" description="Disordered" evidence="1">
    <location>
        <begin position="23"/>
        <end position="47"/>
    </location>
</feature>
<name>F1A0L3_DICPU</name>
<dbReference type="AlphaFoldDB" id="F1A0L3"/>
<organism evidence="2 3">
    <name type="scientific">Dictyostelium purpureum</name>
    <name type="common">Slime mold</name>
    <dbReference type="NCBI Taxonomy" id="5786"/>
    <lineage>
        <taxon>Eukaryota</taxon>
        <taxon>Amoebozoa</taxon>
        <taxon>Evosea</taxon>
        <taxon>Eumycetozoa</taxon>
        <taxon>Dictyostelia</taxon>
        <taxon>Dictyosteliales</taxon>
        <taxon>Dictyosteliaceae</taxon>
        <taxon>Dictyostelium</taxon>
    </lineage>
</organism>
<dbReference type="EMBL" id="GL871342">
    <property type="protein sequence ID" value="EGC30280.1"/>
    <property type="molecule type" value="Genomic_DNA"/>
</dbReference>